<dbReference type="PRINTS" id="PR00598">
    <property type="entry name" value="HTHMARR"/>
</dbReference>
<dbReference type="InterPro" id="IPR036388">
    <property type="entry name" value="WH-like_DNA-bd_sf"/>
</dbReference>
<feature type="domain" description="HTH marR-type" evidence="2">
    <location>
        <begin position="6"/>
        <end position="142"/>
    </location>
</feature>
<dbReference type="EMBL" id="JAUSUZ010000001">
    <property type="protein sequence ID" value="MDQ0363617.1"/>
    <property type="molecule type" value="Genomic_DNA"/>
</dbReference>
<organism evidence="3 4">
    <name type="scientific">Catenuloplanes indicus</name>
    <dbReference type="NCBI Taxonomy" id="137267"/>
    <lineage>
        <taxon>Bacteria</taxon>
        <taxon>Bacillati</taxon>
        <taxon>Actinomycetota</taxon>
        <taxon>Actinomycetes</taxon>
        <taxon>Micromonosporales</taxon>
        <taxon>Micromonosporaceae</taxon>
        <taxon>Catenuloplanes</taxon>
    </lineage>
</organism>
<name>A0AAE4AV50_9ACTN</name>
<protein>
    <submittedName>
        <fullName evidence="3">DNA-binding MarR family transcriptional regulator</fullName>
    </submittedName>
</protein>
<dbReference type="GO" id="GO:0003700">
    <property type="term" value="F:DNA-binding transcription factor activity"/>
    <property type="evidence" value="ECO:0007669"/>
    <property type="project" value="InterPro"/>
</dbReference>
<dbReference type="InterPro" id="IPR036390">
    <property type="entry name" value="WH_DNA-bd_sf"/>
</dbReference>
<evidence type="ECO:0000256" key="1">
    <source>
        <dbReference type="SAM" id="MobiDB-lite"/>
    </source>
</evidence>
<keyword evidence="4" id="KW-1185">Reference proteome</keyword>
<dbReference type="InterPro" id="IPR000835">
    <property type="entry name" value="HTH_MarR-typ"/>
</dbReference>
<evidence type="ECO:0000313" key="4">
    <source>
        <dbReference type="Proteomes" id="UP001240236"/>
    </source>
</evidence>
<accession>A0AAE4AV50</accession>
<keyword evidence="3" id="KW-0238">DNA-binding</keyword>
<sequence>MTTPQAGQIVALLREFTLANDRFADVFARRHHLHRTDLEAMAHLWIGELQRSPMTPTRLSAALSLSAPATSALLSRLERAGHIRRIPAQHDRRSRVLVLHERARDLTVAYFTPLGARLRAVVAEFTPSEADVIERFLRACVAATIEVTPAAGEEANPATTGGTAHTRRSEGTQPDER</sequence>
<dbReference type="AlphaFoldDB" id="A0AAE4AV50"/>
<comment type="caution">
    <text evidence="3">The sequence shown here is derived from an EMBL/GenBank/DDBJ whole genome shotgun (WGS) entry which is preliminary data.</text>
</comment>
<dbReference type="SUPFAM" id="SSF46785">
    <property type="entry name" value="Winged helix' DNA-binding domain"/>
    <property type="match status" value="1"/>
</dbReference>
<dbReference type="Gene3D" id="1.10.10.10">
    <property type="entry name" value="Winged helix-like DNA-binding domain superfamily/Winged helix DNA-binding domain"/>
    <property type="match status" value="1"/>
</dbReference>
<proteinExistence type="predicted"/>
<dbReference type="GO" id="GO:0003677">
    <property type="term" value="F:DNA binding"/>
    <property type="evidence" value="ECO:0007669"/>
    <property type="project" value="UniProtKB-KW"/>
</dbReference>
<dbReference type="Pfam" id="PF12802">
    <property type="entry name" value="MarR_2"/>
    <property type="match status" value="1"/>
</dbReference>
<dbReference type="GO" id="GO:0006950">
    <property type="term" value="P:response to stress"/>
    <property type="evidence" value="ECO:0007669"/>
    <property type="project" value="TreeGrafter"/>
</dbReference>
<dbReference type="InterPro" id="IPR039422">
    <property type="entry name" value="MarR/SlyA-like"/>
</dbReference>
<dbReference type="PANTHER" id="PTHR33164">
    <property type="entry name" value="TRANSCRIPTIONAL REGULATOR, MARR FAMILY"/>
    <property type="match status" value="1"/>
</dbReference>
<feature type="compositionally biased region" description="Basic and acidic residues" evidence="1">
    <location>
        <begin position="167"/>
        <end position="177"/>
    </location>
</feature>
<gene>
    <name evidence="3" type="ORF">J2S42_000286</name>
</gene>
<dbReference type="Proteomes" id="UP001240236">
    <property type="component" value="Unassembled WGS sequence"/>
</dbReference>
<dbReference type="PROSITE" id="PS50995">
    <property type="entry name" value="HTH_MARR_2"/>
    <property type="match status" value="1"/>
</dbReference>
<dbReference type="PANTHER" id="PTHR33164:SF106">
    <property type="entry name" value="TRANSCRIPTIONAL REGULATORY PROTEIN"/>
    <property type="match status" value="1"/>
</dbReference>
<reference evidence="3 4" key="1">
    <citation type="submission" date="2023-07" db="EMBL/GenBank/DDBJ databases">
        <title>Sequencing the genomes of 1000 actinobacteria strains.</title>
        <authorList>
            <person name="Klenk H.-P."/>
        </authorList>
    </citation>
    <scope>NUCLEOTIDE SEQUENCE [LARGE SCALE GENOMIC DNA]</scope>
    <source>
        <strain evidence="3 4">DSM 44709</strain>
    </source>
</reference>
<evidence type="ECO:0000259" key="2">
    <source>
        <dbReference type="PROSITE" id="PS50995"/>
    </source>
</evidence>
<dbReference type="SMART" id="SM00347">
    <property type="entry name" value="HTH_MARR"/>
    <property type="match status" value="1"/>
</dbReference>
<feature type="region of interest" description="Disordered" evidence="1">
    <location>
        <begin position="151"/>
        <end position="177"/>
    </location>
</feature>
<evidence type="ECO:0000313" key="3">
    <source>
        <dbReference type="EMBL" id="MDQ0363617.1"/>
    </source>
</evidence>
<dbReference type="RefSeq" id="WP_307234385.1">
    <property type="nucleotide sequence ID" value="NZ_JAUSUZ010000001.1"/>
</dbReference>